<dbReference type="Pfam" id="PF14012">
    <property type="entry name" value="DUF4229"/>
    <property type="match status" value="1"/>
</dbReference>
<protein>
    <recommendedName>
        <fullName evidence="5">DUF4229 domain-containing protein</fullName>
    </recommendedName>
</protein>
<dbReference type="EMBL" id="BAAAPZ010000008">
    <property type="protein sequence ID" value="GAA2100012.1"/>
    <property type="molecule type" value="Genomic_DNA"/>
</dbReference>
<feature type="transmembrane region" description="Helical" evidence="2">
    <location>
        <begin position="32"/>
        <end position="51"/>
    </location>
</feature>
<evidence type="ECO:0000313" key="4">
    <source>
        <dbReference type="Proteomes" id="UP001500984"/>
    </source>
</evidence>
<evidence type="ECO:0000313" key="3">
    <source>
        <dbReference type="EMBL" id="GAA2100012.1"/>
    </source>
</evidence>
<evidence type="ECO:0008006" key="5">
    <source>
        <dbReference type="Google" id="ProtNLM"/>
    </source>
</evidence>
<dbReference type="Proteomes" id="UP001500984">
    <property type="component" value="Unassembled WGS sequence"/>
</dbReference>
<keyword evidence="2" id="KW-0812">Transmembrane</keyword>
<gene>
    <name evidence="3" type="ORF">GCM10009823_22140</name>
</gene>
<dbReference type="InterPro" id="IPR025323">
    <property type="entry name" value="DUF4229"/>
</dbReference>
<dbReference type="RefSeq" id="WP_291793422.1">
    <property type="nucleotide sequence ID" value="NZ_BAAAPZ010000008.1"/>
</dbReference>
<reference evidence="3 4" key="1">
    <citation type="journal article" date="2019" name="Int. J. Syst. Evol. Microbiol.">
        <title>The Global Catalogue of Microorganisms (GCM) 10K type strain sequencing project: providing services to taxonomists for standard genome sequencing and annotation.</title>
        <authorList>
            <consortium name="The Broad Institute Genomics Platform"/>
            <consortium name="The Broad Institute Genome Sequencing Center for Infectious Disease"/>
            <person name="Wu L."/>
            <person name="Ma J."/>
        </authorList>
    </citation>
    <scope>NUCLEOTIDE SEQUENCE [LARGE SCALE GENOMIC DNA]</scope>
    <source>
        <strain evidence="3 4">JCM 15900</strain>
    </source>
</reference>
<feature type="transmembrane region" description="Helical" evidence="2">
    <location>
        <begin position="9"/>
        <end position="26"/>
    </location>
</feature>
<keyword evidence="2" id="KW-1133">Transmembrane helix</keyword>
<organism evidence="3 4">
    <name type="scientific">Brevibacterium salitolerans</name>
    <dbReference type="NCBI Taxonomy" id="1403566"/>
    <lineage>
        <taxon>Bacteria</taxon>
        <taxon>Bacillati</taxon>
        <taxon>Actinomycetota</taxon>
        <taxon>Actinomycetes</taxon>
        <taxon>Micrococcales</taxon>
        <taxon>Brevibacteriaceae</taxon>
        <taxon>Brevibacterium</taxon>
    </lineage>
</organism>
<feature type="compositionally biased region" description="Basic and acidic residues" evidence="1">
    <location>
        <begin position="60"/>
        <end position="81"/>
    </location>
</feature>
<keyword evidence="4" id="KW-1185">Reference proteome</keyword>
<evidence type="ECO:0000256" key="2">
    <source>
        <dbReference type="SAM" id="Phobius"/>
    </source>
</evidence>
<name>A0ABN2WVT9_9MICO</name>
<keyword evidence="2" id="KW-0472">Membrane</keyword>
<feature type="region of interest" description="Disordered" evidence="1">
    <location>
        <begin position="60"/>
        <end position="91"/>
    </location>
</feature>
<proteinExistence type="predicted"/>
<feature type="compositionally biased region" description="Acidic residues" evidence="1">
    <location>
        <begin position="82"/>
        <end position="91"/>
    </location>
</feature>
<accession>A0ABN2WVT9</accession>
<evidence type="ECO:0000256" key="1">
    <source>
        <dbReference type="SAM" id="MobiDB-lite"/>
    </source>
</evidence>
<comment type="caution">
    <text evidence="3">The sequence shown here is derived from an EMBL/GenBank/DDBJ whole genome shotgun (WGS) entry which is preliminary data.</text>
</comment>
<sequence length="91" mass="10373">MRSFLTYNLARLALLIGCVLVIWWIWEPSFVGTLAGIVISSLLSFVVLAPLRNESAQELMERMRKRREEKAAKPAKPRRDDAAEDRDIDGT</sequence>